<proteinExistence type="predicted"/>
<sequence length="125" mass="14569">AIKALEDKKYDKEFSSKWFLKDADVIIDSEDLLKIFEVSEIIKEAAKSFFTIVKKLSDNKMADYKYIKGNVSDSLYKDIENFLNDLGYKNISKDIVNKFFYNMASVKASPKETFFIQDYLIYGHS</sequence>
<protein>
    <submittedName>
        <fullName evidence="1">Uncharacterized protein</fullName>
    </submittedName>
</protein>
<keyword evidence="2" id="KW-1185">Reference proteome</keyword>
<name>T0L8U6_9MICR</name>
<evidence type="ECO:0000313" key="1">
    <source>
        <dbReference type="EMBL" id="EQB60913.1"/>
    </source>
</evidence>
<gene>
    <name evidence="1" type="ORF">NAPIS_ORF01527</name>
</gene>
<dbReference type="OrthoDB" id="2193915at2759"/>
<dbReference type="HOGENOM" id="CLU_1998000_0_0_1"/>
<accession>T0L8U6</accession>
<dbReference type="EMBL" id="KE647208">
    <property type="protein sequence ID" value="EQB60913.1"/>
    <property type="molecule type" value="Genomic_DNA"/>
</dbReference>
<reference evidence="1 2" key="1">
    <citation type="journal article" date="2013" name="BMC Genomics">
        <title>Genome sequencing and comparative genomics of honey bee microsporidia, Nosema apis reveal novel insights into host-parasite interactions.</title>
        <authorList>
            <person name="Chen Yp."/>
            <person name="Pettis J.S."/>
            <person name="Zhao Y."/>
            <person name="Liu X."/>
            <person name="Tallon L.J."/>
            <person name="Sadzewicz L.D."/>
            <person name="Li R."/>
            <person name="Zheng H."/>
            <person name="Huang S."/>
            <person name="Zhang X."/>
            <person name="Hamilton M.C."/>
            <person name="Pernal S.F."/>
            <person name="Melathopoulos A.P."/>
            <person name="Yan X."/>
            <person name="Evans J.D."/>
        </authorList>
    </citation>
    <scope>NUCLEOTIDE SEQUENCE [LARGE SCALE GENOMIC DNA]</scope>
    <source>
        <strain evidence="1 2">BRL 01</strain>
    </source>
</reference>
<dbReference type="VEuPathDB" id="MicrosporidiaDB:NAPIS_ORF01527"/>
<dbReference type="Proteomes" id="UP000053780">
    <property type="component" value="Unassembled WGS sequence"/>
</dbReference>
<feature type="non-terminal residue" evidence="1">
    <location>
        <position position="1"/>
    </location>
</feature>
<evidence type="ECO:0000313" key="2">
    <source>
        <dbReference type="Proteomes" id="UP000053780"/>
    </source>
</evidence>
<organism evidence="1 2">
    <name type="scientific">Vairimorpha apis BRL 01</name>
    <dbReference type="NCBI Taxonomy" id="1037528"/>
    <lineage>
        <taxon>Eukaryota</taxon>
        <taxon>Fungi</taxon>
        <taxon>Fungi incertae sedis</taxon>
        <taxon>Microsporidia</taxon>
        <taxon>Nosematidae</taxon>
        <taxon>Vairimorpha</taxon>
    </lineage>
</organism>
<dbReference type="AlphaFoldDB" id="T0L8U6"/>